<protein>
    <submittedName>
        <fullName evidence="3">NADP-dependent oxidoreductase domain-containing protein</fullName>
    </submittedName>
</protein>
<keyword evidence="2" id="KW-1185">Reference proteome</keyword>
<keyword evidence="1" id="KW-1133">Transmembrane helix</keyword>
<name>A0A915BSX7_PARUN</name>
<sequence length="113" mass="12832">QVGRLYVLSALRTPICPQCSRRCEQCSAGWCVYAFSNCRWHSVWCVDVDSCCERRVGSYFLPVLCGGSISVLIYLLTSTEHFILLIRCRITNAYEITSPILSADLTFVEKLKK</sequence>
<evidence type="ECO:0000256" key="1">
    <source>
        <dbReference type="SAM" id="Phobius"/>
    </source>
</evidence>
<keyword evidence="1" id="KW-0472">Membrane</keyword>
<accession>A0A915BSX7</accession>
<proteinExistence type="predicted"/>
<evidence type="ECO:0000313" key="3">
    <source>
        <dbReference type="WBParaSite" id="PgR057_g060_t06"/>
    </source>
</evidence>
<keyword evidence="1" id="KW-0812">Transmembrane</keyword>
<dbReference type="WBParaSite" id="PgR057_g060_t06">
    <property type="protein sequence ID" value="PgR057_g060_t06"/>
    <property type="gene ID" value="PgR057_g060"/>
</dbReference>
<evidence type="ECO:0000313" key="2">
    <source>
        <dbReference type="Proteomes" id="UP000887569"/>
    </source>
</evidence>
<feature type="transmembrane region" description="Helical" evidence="1">
    <location>
        <begin position="59"/>
        <end position="77"/>
    </location>
</feature>
<reference evidence="3" key="1">
    <citation type="submission" date="2022-11" db="UniProtKB">
        <authorList>
            <consortium name="WormBaseParasite"/>
        </authorList>
    </citation>
    <scope>IDENTIFICATION</scope>
</reference>
<organism evidence="2 3">
    <name type="scientific">Parascaris univalens</name>
    <name type="common">Nematode worm</name>
    <dbReference type="NCBI Taxonomy" id="6257"/>
    <lineage>
        <taxon>Eukaryota</taxon>
        <taxon>Metazoa</taxon>
        <taxon>Ecdysozoa</taxon>
        <taxon>Nematoda</taxon>
        <taxon>Chromadorea</taxon>
        <taxon>Rhabditida</taxon>
        <taxon>Spirurina</taxon>
        <taxon>Ascaridomorpha</taxon>
        <taxon>Ascaridoidea</taxon>
        <taxon>Ascarididae</taxon>
        <taxon>Parascaris</taxon>
    </lineage>
</organism>
<dbReference type="Proteomes" id="UP000887569">
    <property type="component" value="Unplaced"/>
</dbReference>
<dbReference type="AlphaFoldDB" id="A0A915BSX7"/>